<proteinExistence type="predicted"/>
<dbReference type="EnsemblProtists" id="EKX34364">
    <property type="protein sequence ID" value="EKX34364"/>
    <property type="gene ID" value="GUITHDRAFT_119450"/>
</dbReference>
<dbReference type="KEGG" id="gtt:GUITHDRAFT_119450"/>
<sequence length="119" mass="13953">MMKEQSLPVCSVLAIVGFRYRKADYMYEKDWEELFSNDHDAVLKLAYTVSQPRKFTNIFHRFSRDGKQKEYVQHKIALFSDEIWDALTSFLDFDLLGLCQELSRKLSSRHQASRAPRGG</sequence>
<evidence type="ECO:0000313" key="1">
    <source>
        <dbReference type="EMBL" id="EKX34364.1"/>
    </source>
</evidence>
<reference evidence="1 3" key="1">
    <citation type="journal article" date="2012" name="Nature">
        <title>Algal genomes reveal evolutionary mosaicism and the fate of nucleomorphs.</title>
        <authorList>
            <consortium name="DOE Joint Genome Institute"/>
            <person name="Curtis B.A."/>
            <person name="Tanifuji G."/>
            <person name="Burki F."/>
            <person name="Gruber A."/>
            <person name="Irimia M."/>
            <person name="Maruyama S."/>
            <person name="Arias M.C."/>
            <person name="Ball S.G."/>
            <person name="Gile G.H."/>
            <person name="Hirakawa Y."/>
            <person name="Hopkins J.F."/>
            <person name="Kuo A."/>
            <person name="Rensing S.A."/>
            <person name="Schmutz J."/>
            <person name="Symeonidi A."/>
            <person name="Elias M."/>
            <person name="Eveleigh R.J."/>
            <person name="Herman E.K."/>
            <person name="Klute M.J."/>
            <person name="Nakayama T."/>
            <person name="Obornik M."/>
            <person name="Reyes-Prieto A."/>
            <person name="Armbrust E.V."/>
            <person name="Aves S.J."/>
            <person name="Beiko R.G."/>
            <person name="Coutinho P."/>
            <person name="Dacks J.B."/>
            <person name="Durnford D.G."/>
            <person name="Fast N.M."/>
            <person name="Green B.R."/>
            <person name="Grisdale C.J."/>
            <person name="Hempel F."/>
            <person name="Henrissat B."/>
            <person name="Hoppner M.P."/>
            <person name="Ishida K."/>
            <person name="Kim E."/>
            <person name="Koreny L."/>
            <person name="Kroth P.G."/>
            <person name="Liu Y."/>
            <person name="Malik S.B."/>
            <person name="Maier U.G."/>
            <person name="McRose D."/>
            <person name="Mock T."/>
            <person name="Neilson J.A."/>
            <person name="Onodera N.T."/>
            <person name="Poole A.M."/>
            <person name="Pritham E.J."/>
            <person name="Richards T.A."/>
            <person name="Rocap G."/>
            <person name="Roy S.W."/>
            <person name="Sarai C."/>
            <person name="Schaack S."/>
            <person name="Shirato S."/>
            <person name="Slamovits C.H."/>
            <person name="Spencer D.F."/>
            <person name="Suzuki S."/>
            <person name="Worden A.Z."/>
            <person name="Zauner S."/>
            <person name="Barry K."/>
            <person name="Bell C."/>
            <person name="Bharti A.K."/>
            <person name="Crow J.A."/>
            <person name="Grimwood J."/>
            <person name="Kramer R."/>
            <person name="Lindquist E."/>
            <person name="Lucas S."/>
            <person name="Salamov A."/>
            <person name="McFadden G.I."/>
            <person name="Lane C.E."/>
            <person name="Keeling P.J."/>
            <person name="Gray M.W."/>
            <person name="Grigoriev I.V."/>
            <person name="Archibald J.M."/>
        </authorList>
    </citation>
    <scope>NUCLEOTIDE SEQUENCE</scope>
    <source>
        <strain evidence="1 3">CCMP2712</strain>
    </source>
</reference>
<evidence type="ECO:0000313" key="3">
    <source>
        <dbReference type="Proteomes" id="UP000011087"/>
    </source>
</evidence>
<dbReference type="HOGENOM" id="CLU_2065942_0_0_1"/>
<gene>
    <name evidence="1" type="ORF">GUITHDRAFT_119450</name>
</gene>
<accession>L1IEN8</accession>
<keyword evidence="3" id="KW-1185">Reference proteome</keyword>
<dbReference type="PaxDb" id="55529-EKX34364"/>
<name>L1IEN8_GUITC</name>
<dbReference type="EMBL" id="JH993111">
    <property type="protein sequence ID" value="EKX34364.1"/>
    <property type="molecule type" value="Genomic_DNA"/>
</dbReference>
<dbReference type="Proteomes" id="UP000011087">
    <property type="component" value="Unassembled WGS sequence"/>
</dbReference>
<dbReference type="SUPFAM" id="SSF52343">
    <property type="entry name" value="Ferredoxin reductase-like, C-terminal NADP-linked domain"/>
    <property type="match status" value="1"/>
</dbReference>
<dbReference type="GeneID" id="17291108"/>
<dbReference type="Gene3D" id="3.40.50.80">
    <property type="entry name" value="Nucleotide-binding domain of ferredoxin-NADP reductase (FNR) module"/>
    <property type="match status" value="1"/>
</dbReference>
<protein>
    <submittedName>
        <fullName evidence="1 2">Uncharacterized protein</fullName>
    </submittedName>
</protein>
<dbReference type="InterPro" id="IPR039261">
    <property type="entry name" value="FNR_nucleotide-bd"/>
</dbReference>
<dbReference type="AlphaFoldDB" id="L1IEN8"/>
<reference evidence="2" key="3">
    <citation type="submission" date="2016-03" db="UniProtKB">
        <authorList>
            <consortium name="EnsemblProtists"/>
        </authorList>
    </citation>
    <scope>IDENTIFICATION</scope>
</reference>
<organism evidence="1">
    <name type="scientific">Guillardia theta (strain CCMP2712)</name>
    <name type="common">Cryptophyte</name>
    <dbReference type="NCBI Taxonomy" id="905079"/>
    <lineage>
        <taxon>Eukaryota</taxon>
        <taxon>Cryptophyceae</taxon>
        <taxon>Pyrenomonadales</taxon>
        <taxon>Geminigeraceae</taxon>
        <taxon>Guillardia</taxon>
    </lineage>
</organism>
<reference evidence="3" key="2">
    <citation type="submission" date="2012-11" db="EMBL/GenBank/DDBJ databases">
        <authorList>
            <person name="Kuo A."/>
            <person name="Curtis B.A."/>
            <person name="Tanifuji G."/>
            <person name="Burki F."/>
            <person name="Gruber A."/>
            <person name="Irimia M."/>
            <person name="Maruyama S."/>
            <person name="Arias M.C."/>
            <person name="Ball S.G."/>
            <person name="Gile G.H."/>
            <person name="Hirakawa Y."/>
            <person name="Hopkins J.F."/>
            <person name="Rensing S.A."/>
            <person name="Schmutz J."/>
            <person name="Symeonidi A."/>
            <person name="Elias M."/>
            <person name="Eveleigh R.J."/>
            <person name="Herman E.K."/>
            <person name="Klute M.J."/>
            <person name="Nakayama T."/>
            <person name="Obornik M."/>
            <person name="Reyes-Prieto A."/>
            <person name="Armbrust E.V."/>
            <person name="Aves S.J."/>
            <person name="Beiko R.G."/>
            <person name="Coutinho P."/>
            <person name="Dacks J.B."/>
            <person name="Durnford D.G."/>
            <person name="Fast N.M."/>
            <person name="Green B.R."/>
            <person name="Grisdale C."/>
            <person name="Hempe F."/>
            <person name="Henrissat B."/>
            <person name="Hoppner M.P."/>
            <person name="Ishida K.-I."/>
            <person name="Kim E."/>
            <person name="Koreny L."/>
            <person name="Kroth P.G."/>
            <person name="Liu Y."/>
            <person name="Malik S.-B."/>
            <person name="Maier U.G."/>
            <person name="McRose D."/>
            <person name="Mock T."/>
            <person name="Neilson J.A."/>
            <person name="Onodera N.T."/>
            <person name="Poole A.M."/>
            <person name="Pritham E.J."/>
            <person name="Richards T.A."/>
            <person name="Rocap G."/>
            <person name="Roy S.W."/>
            <person name="Sarai C."/>
            <person name="Schaack S."/>
            <person name="Shirato S."/>
            <person name="Slamovits C.H."/>
            <person name="Spencer D.F."/>
            <person name="Suzuki S."/>
            <person name="Worden A.Z."/>
            <person name="Zauner S."/>
            <person name="Barry K."/>
            <person name="Bell C."/>
            <person name="Bharti A.K."/>
            <person name="Crow J.A."/>
            <person name="Grimwood J."/>
            <person name="Kramer R."/>
            <person name="Lindquist E."/>
            <person name="Lucas S."/>
            <person name="Salamov A."/>
            <person name="McFadden G.I."/>
            <person name="Lane C.E."/>
            <person name="Keeling P.J."/>
            <person name="Gray M.W."/>
            <person name="Grigoriev I.V."/>
            <person name="Archibald J.M."/>
        </authorList>
    </citation>
    <scope>NUCLEOTIDE SEQUENCE</scope>
    <source>
        <strain evidence="3">CCMP2712</strain>
    </source>
</reference>
<evidence type="ECO:0000313" key="2">
    <source>
        <dbReference type="EnsemblProtists" id="EKX34364"/>
    </source>
</evidence>
<dbReference type="RefSeq" id="XP_005821344.1">
    <property type="nucleotide sequence ID" value="XM_005821287.1"/>
</dbReference>